<evidence type="ECO:0000313" key="2">
    <source>
        <dbReference type="Proteomes" id="UP000661193"/>
    </source>
</evidence>
<evidence type="ECO:0000313" key="1">
    <source>
        <dbReference type="EMBL" id="MBL6275862.1"/>
    </source>
</evidence>
<comment type="caution">
    <text evidence="1">The sequence shown here is derived from an EMBL/GenBank/DDBJ whole genome shotgun (WGS) entry which is preliminary data.</text>
</comment>
<keyword evidence="2" id="KW-1185">Reference proteome</keyword>
<dbReference type="EMBL" id="JAETXL010000002">
    <property type="protein sequence ID" value="MBL6275862.1"/>
    <property type="molecule type" value="Genomic_DNA"/>
</dbReference>
<accession>A0ABS1UHP0</accession>
<proteinExistence type="predicted"/>
<sequence>MLKVGEVRPSGSVVSYLIASDDGAAKVMVHASCLAGAGWAELSLSQAGQLVEQLRSLLAQAGCQGGEYGGD</sequence>
<protein>
    <submittedName>
        <fullName evidence="1">Uncharacterized protein</fullName>
    </submittedName>
</protein>
<organism evidence="1 2">
    <name type="scientific">Micromonospora fiedleri</name>
    <dbReference type="NCBI Taxonomy" id="1157498"/>
    <lineage>
        <taxon>Bacteria</taxon>
        <taxon>Bacillati</taxon>
        <taxon>Actinomycetota</taxon>
        <taxon>Actinomycetes</taxon>
        <taxon>Micromonosporales</taxon>
        <taxon>Micromonosporaceae</taxon>
        <taxon>Micromonospora</taxon>
    </lineage>
</organism>
<reference evidence="1 2" key="1">
    <citation type="submission" date="2021-01" db="EMBL/GenBank/DDBJ databases">
        <title>Genome sequencing of Micromonospora fiedleri MG-37.</title>
        <authorList>
            <person name="Moreland P.E.J."/>
            <person name="Stach J.E.M."/>
        </authorList>
    </citation>
    <scope>NUCLEOTIDE SEQUENCE [LARGE SCALE GENOMIC DNA]</scope>
    <source>
        <strain evidence="1 2">MG-37</strain>
    </source>
</reference>
<gene>
    <name evidence="1" type="ORF">JMF97_06780</name>
</gene>
<name>A0ABS1UHP0_9ACTN</name>
<dbReference type="Proteomes" id="UP000661193">
    <property type="component" value="Unassembled WGS sequence"/>
</dbReference>